<dbReference type="Proteomes" id="UP000070544">
    <property type="component" value="Unassembled WGS sequence"/>
</dbReference>
<feature type="region of interest" description="Disordered" evidence="3">
    <location>
        <begin position="176"/>
        <end position="213"/>
    </location>
</feature>
<dbReference type="OrthoDB" id="546434at2759"/>
<dbReference type="Pfam" id="PF00617">
    <property type="entry name" value="RasGEF"/>
    <property type="match status" value="1"/>
</dbReference>
<evidence type="ECO:0000259" key="4">
    <source>
        <dbReference type="PROSITE" id="PS50009"/>
    </source>
</evidence>
<dbReference type="InterPro" id="IPR036964">
    <property type="entry name" value="RASGEF_cat_dom_sf"/>
</dbReference>
<evidence type="ECO:0000256" key="2">
    <source>
        <dbReference type="PROSITE-ProRule" id="PRU00168"/>
    </source>
</evidence>
<organism evidence="5 6">
    <name type="scientific">Gonapodya prolifera (strain JEL478)</name>
    <name type="common">Monoblepharis prolifera</name>
    <dbReference type="NCBI Taxonomy" id="1344416"/>
    <lineage>
        <taxon>Eukaryota</taxon>
        <taxon>Fungi</taxon>
        <taxon>Fungi incertae sedis</taxon>
        <taxon>Chytridiomycota</taxon>
        <taxon>Chytridiomycota incertae sedis</taxon>
        <taxon>Monoblepharidomycetes</taxon>
        <taxon>Monoblepharidales</taxon>
        <taxon>Gonapodyaceae</taxon>
        <taxon>Gonapodya</taxon>
    </lineage>
</organism>
<proteinExistence type="predicted"/>
<dbReference type="PANTHER" id="PTHR23113:SF368">
    <property type="entry name" value="CELL DIVISION CONTROL PROTEIN 25"/>
    <property type="match status" value="1"/>
</dbReference>
<evidence type="ECO:0000313" key="6">
    <source>
        <dbReference type="Proteomes" id="UP000070544"/>
    </source>
</evidence>
<dbReference type="SUPFAM" id="SSF48366">
    <property type="entry name" value="Ras GEF"/>
    <property type="match status" value="1"/>
</dbReference>
<feature type="region of interest" description="Disordered" evidence="3">
    <location>
        <begin position="282"/>
        <end position="321"/>
    </location>
</feature>
<dbReference type="PANTHER" id="PTHR23113">
    <property type="entry name" value="GUANINE NUCLEOTIDE EXCHANGE FACTOR"/>
    <property type="match status" value="1"/>
</dbReference>
<dbReference type="EMBL" id="KQ965740">
    <property type="protein sequence ID" value="KXS18962.1"/>
    <property type="molecule type" value="Genomic_DNA"/>
</dbReference>
<protein>
    <submittedName>
        <fullName evidence="5">Ras GEF</fullName>
    </submittedName>
</protein>
<dbReference type="PROSITE" id="PS50009">
    <property type="entry name" value="RASGEF_CAT"/>
    <property type="match status" value="1"/>
</dbReference>
<gene>
    <name evidence="5" type="ORF">M427DRAFT_180493</name>
</gene>
<evidence type="ECO:0000313" key="5">
    <source>
        <dbReference type="EMBL" id="KXS18962.1"/>
    </source>
</evidence>
<dbReference type="InterPro" id="IPR008937">
    <property type="entry name" value="Ras-like_GEF"/>
</dbReference>
<dbReference type="GO" id="GO:0007265">
    <property type="term" value="P:Ras protein signal transduction"/>
    <property type="evidence" value="ECO:0007669"/>
    <property type="project" value="TreeGrafter"/>
</dbReference>
<dbReference type="STRING" id="1344416.A0A139AQG7"/>
<dbReference type="GO" id="GO:0005085">
    <property type="term" value="F:guanyl-nucleotide exchange factor activity"/>
    <property type="evidence" value="ECO:0007669"/>
    <property type="project" value="UniProtKB-KW"/>
</dbReference>
<dbReference type="InterPro" id="IPR023578">
    <property type="entry name" value="Ras_GEF_dom_sf"/>
</dbReference>
<dbReference type="GO" id="GO:0005886">
    <property type="term" value="C:plasma membrane"/>
    <property type="evidence" value="ECO:0007669"/>
    <property type="project" value="TreeGrafter"/>
</dbReference>
<keyword evidence="1 2" id="KW-0344">Guanine-nucleotide releasing factor</keyword>
<sequence length="425" mass="46030">MLSARLLAEQLTLVDIHLFRAIKSSEFSIYLWGRSEERSIRSRHLLEYIERFNQVGFWAATIVLTQSHAKDRARAIEKLVRVAKHCVRLHNFNSAMAILSGLTMAPVNRLKKTWLCVPTRAMAELSELEELFRYSSNFKSYRHLEHTATPPMLPFFGLFIKDLVFMNDGNQRSLPTLGDMDGSASTSSRSGISTSYSSTPNEKVHGDQPQTKPEPLFNFEKASLVHGKVATVHFLQKHTYSFTPDVTPIPNRGMAPTPSPSSTPSTAIHLLAMPTVRAVTRRASAAPVSRGSGSFPVPDGRRRSIANSEISPTSSVAAAGDSTADALGPRVSLDSHNTVATASGPVVTMYEYCRGLPTLDEKTLDRISRELEAPPPAANRGVAPSGGSGATLIVPSFAAAGDGGTSAVDPNKVEYNSVERVVAAS</sequence>
<evidence type="ECO:0000256" key="3">
    <source>
        <dbReference type="SAM" id="MobiDB-lite"/>
    </source>
</evidence>
<accession>A0A139AQG7</accession>
<evidence type="ECO:0000256" key="1">
    <source>
        <dbReference type="ARBA" id="ARBA00022658"/>
    </source>
</evidence>
<dbReference type="CDD" id="cd00155">
    <property type="entry name" value="RasGEF"/>
    <property type="match status" value="1"/>
</dbReference>
<keyword evidence="6" id="KW-1185">Reference proteome</keyword>
<dbReference type="InterPro" id="IPR001895">
    <property type="entry name" value="RASGEF_cat_dom"/>
</dbReference>
<name>A0A139AQG7_GONPJ</name>
<dbReference type="SMART" id="SM00147">
    <property type="entry name" value="RasGEF"/>
    <property type="match status" value="1"/>
</dbReference>
<feature type="compositionally biased region" description="Polar residues" evidence="3">
    <location>
        <begin position="305"/>
        <end position="316"/>
    </location>
</feature>
<dbReference type="Gene3D" id="1.10.840.10">
    <property type="entry name" value="Ras guanine-nucleotide exchange factors catalytic domain"/>
    <property type="match status" value="1"/>
</dbReference>
<feature type="domain" description="Ras-GEF" evidence="4">
    <location>
        <begin position="3"/>
        <end position="275"/>
    </location>
</feature>
<dbReference type="AlphaFoldDB" id="A0A139AQG7"/>
<feature type="compositionally biased region" description="Low complexity" evidence="3">
    <location>
        <begin position="183"/>
        <end position="199"/>
    </location>
</feature>
<reference evidence="5 6" key="1">
    <citation type="journal article" date="2015" name="Genome Biol. Evol.">
        <title>Phylogenomic analyses indicate that early fungi evolved digesting cell walls of algal ancestors of land plants.</title>
        <authorList>
            <person name="Chang Y."/>
            <person name="Wang S."/>
            <person name="Sekimoto S."/>
            <person name="Aerts A.L."/>
            <person name="Choi C."/>
            <person name="Clum A."/>
            <person name="LaButti K.M."/>
            <person name="Lindquist E.A."/>
            <person name="Yee Ngan C."/>
            <person name="Ohm R.A."/>
            <person name="Salamov A.A."/>
            <person name="Grigoriev I.V."/>
            <person name="Spatafora J.W."/>
            <person name="Berbee M.L."/>
        </authorList>
    </citation>
    <scope>NUCLEOTIDE SEQUENCE [LARGE SCALE GENOMIC DNA]</scope>
    <source>
        <strain evidence="5 6">JEL478</strain>
    </source>
</reference>